<dbReference type="EMBL" id="BOMP01000163">
    <property type="protein sequence ID" value="GIE45463.1"/>
    <property type="molecule type" value="Genomic_DNA"/>
</dbReference>
<evidence type="ECO:0000256" key="1">
    <source>
        <dbReference type="SAM" id="SignalP"/>
    </source>
</evidence>
<feature type="signal peptide" evidence="1">
    <location>
        <begin position="1"/>
        <end position="33"/>
    </location>
</feature>
<keyword evidence="3" id="KW-1185">Reference proteome</keyword>
<dbReference type="PROSITE" id="PS51257">
    <property type="entry name" value="PROKAR_LIPOPROTEIN"/>
    <property type="match status" value="1"/>
</dbReference>
<evidence type="ECO:0008006" key="4">
    <source>
        <dbReference type="Google" id="ProtNLM"/>
    </source>
</evidence>
<dbReference type="Proteomes" id="UP000631312">
    <property type="component" value="Unassembled WGS sequence"/>
</dbReference>
<evidence type="ECO:0000313" key="3">
    <source>
        <dbReference type="Proteomes" id="UP000631312"/>
    </source>
</evidence>
<name>A0ABQ4AWQ9_9ACTN</name>
<organism evidence="2 3">
    <name type="scientific">Actinoplanes lobatus</name>
    <dbReference type="NCBI Taxonomy" id="113568"/>
    <lineage>
        <taxon>Bacteria</taxon>
        <taxon>Bacillati</taxon>
        <taxon>Actinomycetota</taxon>
        <taxon>Actinomycetes</taxon>
        <taxon>Micromonosporales</taxon>
        <taxon>Micromonosporaceae</taxon>
        <taxon>Actinoplanes</taxon>
    </lineage>
</organism>
<evidence type="ECO:0000313" key="2">
    <source>
        <dbReference type="EMBL" id="GIE45463.1"/>
    </source>
</evidence>
<accession>A0ABQ4AWQ9</accession>
<protein>
    <recommendedName>
        <fullName evidence="4">Lipoprotein</fullName>
    </recommendedName>
</protein>
<gene>
    <name evidence="2" type="ORF">Alo02nite_83610</name>
</gene>
<proteinExistence type="predicted"/>
<comment type="caution">
    <text evidence="2">The sequence shown here is derived from an EMBL/GenBank/DDBJ whole genome shotgun (WGS) entry which is preliminary data.</text>
</comment>
<feature type="chain" id="PRO_5045513361" description="Lipoprotein" evidence="1">
    <location>
        <begin position="34"/>
        <end position="253"/>
    </location>
</feature>
<reference evidence="2 3" key="1">
    <citation type="submission" date="2021-01" db="EMBL/GenBank/DDBJ databases">
        <title>Whole genome shotgun sequence of Actinoplanes lobatus NBRC 12513.</title>
        <authorList>
            <person name="Komaki H."/>
            <person name="Tamura T."/>
        </authorList>
    </citation>
    <scope>NUCLEOTIDE SEQUENCE [LARGE SCALE GENOMIC DNA]</scope>
    <source>
        <strain evidence="2 3">NBRC 12513</strain>
    </source>
</reference>
<sequence length="253" mass="26864">MSDMRTRPVVIAQCTLAAVLVLGGCSSAPGAVATTGPSPVVTIPADPAAALAAASSRLGTQSARFTISYGEGEPFGSKQSGVVDPATGRWELTSDSYVIRRIDGDVYVKLTKVPATLPEKVYTKAIGKWIHQRVPHGAEYSRTFNKDFPWYTGRSVASGTDIVKAGDRSYRGRISFDESIRPSADTPQAADFVVELDGEGRITRMSLVAPDAKVSPTDLTYTYTDFGLPVDVSAPPPGEVIEMLLPLPAMGIV</sequence>
<keyword evidence="1" id="KW-0732">Signal</keyword>